<sequence length="148" mass="15887">MKTALALGFALSALFATGGACAQTQRFGTATLTAGMHLIKAEVAATDAQRAQGLMFREAMPANAGMVFVFDAPAPQCMWMKNTPLPLSVAFIDAGGKIVNIRDMQPQTLDSHCSTKGVPVMYALEMNQGWFRQKHIKPGMKIGNLPTK</sequence>
<evidence type="ECO:0000313" key="2">
    <source>
        <dbReference type="EMBL" id="MUI12038.1"/>
    </source>
</evidence>
<feature type="signal peptide" evidence="1">
    <location>
        <begin position="1"/>
        <end position="22"/>
    </location>
</feature>
<gene>
    <name evidence="2" type="ORF">GJV26_06040</name>
</gene>
<keyword evidence="3" id="KW-1185">Reference proteome</keyword>
<dbReference type="Pfam" id="PF02643">
    <property type="entry name" value="DUF192"/>
    <property type="match status" value="1"/>
</dbReference>
<protein>
    <submittedName>
        <fullName evidence="2">DUF192 domain-containing protein</fullName>
    </submittedName>
</protein>
<dbReference type="Gene3D" id="2.60.120.1140">
    <property type="entry name" value="Protein of unknown function DUF192"/>
    <property type="match status" value="1"/>
</dbReference>
<evidence type="ECO:0000313" key="3">
    <source>
        <dbReference type="Proteomes" id="UP000431684"/>
    </source>
</evidence>
<dbReference type="OrthoDB" id="5526466at2"/>
<accession>A0A6I3XH77</accession>
<dbReference type="RefSeq" id="WP_155708036.1">
    <property type="nucleotide sequence ID" value="NZ_BMWU01000005.1"/>
</dbReference>
<reference evidence="2 3" key="1">
    <citation type="submission" date="2019-11" db="EMBL/GenBank/DDBJ databases">
        <title>Draft Genome Sequences of Six Type Strains of the Genus Massilia.</title>
        <authorList>
            <person name="Miess H."/>
            <person name="Frediansyah A."/>
            <person name="Goeker M."/>
            <person name="Gross H."/>
        </authorList>
    </citation>
    <scope>NUCLEOTIDE SEQUENCE [LARGE SCALE GENOMIC DNA]</scope>
    <source>
        <strain evidence="2 3">DSM 17513</strain>
    </source>
</reference>
<organism evidence="2 3">
    <name type="scientific">Pseudoduganella dura</name>
    <dbReference type="NCBI Taxonomy" id="321982"/>
    <lineage>
        <taxon>Bacteria</taxon>
        <taxon>Pseudomonadati</taxon>
        <taxon>Pseudomonadota</taxon>
        <taxon>Betaproteobacteria</taxon>
        <taxon>Burkholderiales</taxon>
        <taxon>Oxalobacteraceae</taxon>
        <taxon>Telluria group</taxon>
        <taxon>Pseudoduganella</taxon>
    </lineage>
</organism>
<keyword evidence="1" id="KW-0732">Signal</keyword>
<dbReference type="PANTHER" id="PTHR37953">
    <property type="entry name" value="UPF0127 PROTEIN MJ1496"/>
    <property type="match status" value="1"/>
</dbReference>
<proteinExistence type="predicted"/>
<dbReference type="Proteomes" id="UP000431684">
    <property type="component" value="Unassembled WGS sequence"/>
</dbReference>
<dbReference type="InterPro" id="IPR003795">
    <property type="entry name" value="DUF192"/>
</dbReference>
<dbReference type="PANTHER" id="PTHR37953:SF1">
    <property type="entry name" value="UPF0127 PROTEIN MJ1496"/>
    <property type="match status" value="1"/>
</dbReference>
<dbReference type="InterPro" id="IPR038695">
    <property type="entry name" value="Saro_0823-like_sf"/>
</dbReference>
<comment type="caution">
    <text evidence="2">The sequence shown here is derived from an EMBL/GenBank/DDBJ whole genome shotgun (WGS) entry which is preliminary data.</text>
</comment>
<evidence type="ECO:0000256" key="1">
    <source>
        <dbReference type="SAM" id="SignalP"/>
    </source>
</evidence>
<dbReference type="AlphaFoldDB" id="A0A6I3XH77"/>
<dbReference type="EMBL" id="WNWM01000002">
    <property type="protein sequence ID" value="MUI12038.1"/>
    <property type="molecule type" value="Genomic_DNA"/>
</dbReference>
<name>A0A6I3XH77_9BURK</name>
<dbReference type="PROSITE" id="PS51257">
    <property type="entry name" value="PROKAR_LIPOPROTEIN"/>
    <property type="match status" value="1"/>
</dbReference>
<feature type="chain" id="PRO_5026361607" evidence="1">
    <location>
        <begin position="23"/>
        <end position="148"/>
    </location>
</feature>